<evidence type="ECO:0000256" key="1">
    <source>
        <dbReference type="ARBA" id="ARBA00022516"/>
    </source>
</evidence>
<dbReference type="InterPro" id="IPR001451">
    <property type="entry name" value="Hexapep"/>
</dbReference>
<dbReference type="OrthoDB" id="9784739at2"/>
<dbReference type="NCBIfam" id="TIGR01853">
    <property type="entry name" value="lipid_A_lpxD"/>
    <property type="match status" value="1"/>
</dbReference>
<evidence type="ECO:0000256" key="4">
    <source>
        <dbReference type="ARBA" id="ARBA00023098"/>
    </source>
</evidence>
<dbReference type="AlphaFoldDB" id="A0A1H9VJZ9"/>
<feature type="active site" description="Proton acceptor" evidence="6">
    <location>
        <position position="259"/>
    </location>
</feature>
<dbReference type="GO" id="GO:0009245">
    <property type="term" value="P:lipid A biosynthetic process"/>
    <property type="evidence" value="ECO:0007669"/>
    <property type="project" value="UniProtKB-UniRule"/>
</dbReference>
<evidence type="ECO:0000256" key="2">
    <source>
        <dbReference type="ARBA" id="ARBA00022556"/>
    </source>
</evidence>
<keyword evidence="8" id="KW-1185">Reference proteome</keyword>
<dbReference type="InterPro" id="IPR007691">
    <property type="entry name" value="LpxD"/>
</dbReference>
<evidence type="ECO:0000256" key="5">
    <source>
        <dbReference type="ARBA" id="ARBA00023315"/>
    </source>
</evidence>
<accession>A0A1H9VJZ9</accession>
<dbReference type="SUPFAM" id="SSF51161">
    <property type="entry name" value="Trimeric LpxA-like enzymes"/>
    <property type="match status" value="1"/>
</dbReference>
<evidence type="ECO:0000313" key="8">
    <source>
        <dbReference type="Proteomes" id="UP000198885"/>
    </source>
</evidence>
<dbReference type="Proteomes" id="UP000198885">
    <property type="component" value="Unassembled WGS sequence"/>
</dbReference>
<evidence type="ECO:0000256" key="6">
    <source>
        <dbReference type="HAMAP-Rule" id="MF_00523"/>
    </source>
</evidence>
<keyword evidence="4 6" id="KW-0443">Lipid metabolism</keyword>
<dbReference type="Gene3D" id="3.40.1390.10">
    <property type="entry name" value="MurE/MurF, N-terminal domain"/>
    <property type="match status" value="1"/>
</dbReference>
<dbReference type="CDD" id="cd03352">
    <property type="entry name" value="LbH_LpxD"/>
    <property type="match status" value="1"/>
</dbReference>
<keyword evidence="3 6" id="KW-0808">Transferase</keyword>
<organism evidence="7 8">
    <name type="scientific">Tranquillimonas rosea</name>
    <dbReference type="NCBI Taxonomy" id="641238"/>
    <lineage>
        <taxon>Bacteria</taxon>
        <taxon>Pseudomonadati</taxon>
        <taxon>Pseudomonadota</taxon>
        <taxon>Alphaproteobacteria</taxon>
        <taxon>Rhodobacterales</taxon>
        <taxon>Roseobacteraceae</taxon>
        <taxon>Tranquillimonas</taxon>
    </lineage>
</organism>
<comment type="subunit">
    <text evidence="6">Homotrimer.</text>
</comment>
<keyword evidence="2 6" id="KW-0441">Lipid A biosynthesis</keyword>
<dbReference type="InterPro" id="IPR011004">
    <property type="entry name" value="Trimer_LpxA-like_sf"/>
</dbReference>
<evidence type="ECO:0000256" key="3">
    <source>
        <dbReference type="ARBA" id="ARBA00022679"/>
    </source>
</evidence>
<dbReference type="EMBL" id="FOGU01000007">
    <property type="protein sequence ID" value="SES21667.1"/>
    <property type="molecule type" value="Genomic_DNA"/>
</dbReference>
<keyword evidence="5 6" id="KW-0012">Acyltransferase</keyword>
<protein>
    <recommendedName>
        <fullName evidence="6">UDP-3-O-acylglucosamine N-acyltransferase</fullName>
        <ecNumber evidence="6">2.3.1.191</ecNumber>
    </recommendedName>
</protein>
<dbReference type="RefSeq" id="WP_092694398.1">
    <property type="nucleotide sequence ID" value="NZ_CBDDGO010000004.1"/>
</dbReference>
<reference evidence="7 8" key="1">
    <citation type="submission" date="2016-10" db="EMBL/GenBank/DDBJ databases">
        <authorList>
            <person name="de Groot N.N."/>
        </authorList>
    </citation>
    <scope>NUCLEOTIDE SEQUENCE [LARGE SCALE GENOMIC DNA]</scope>
    <source>
        <strain evidence="7 8">DSM 23042</strain>
    </source>
</reference>
<dbReference type="PANTHER" id="PTHR43378">
    <property type="entry name" value="UDP-3-O-ACYLGLUCOSAMINE N-ACYLTRANSFERASE"/>
    <property type="match status" value="1"/>
</dbReference>
<keyword evidence="6" id="KW-0677">Repeat</keyword>
<dbReference type="NCBIfam" id="NF002060">
    <property type="entry name" value="PRK00892.1"/>
    <property type="match status" value="1"/>
</dbReference>
<comment type="similarity">
    <text evidence="6">Belongs to the transferase hexapeptide repeat family. LpxD subfamily.</text>
</comment>
<dbReference type="UniPathway" id="UPA00973"/>
<evidence type="ECO:0000313" key="7">
    <source>
        <dbReference type="EMBL" id="SES21667.1"/>
    </source>
</evidence>
<dbReference type="EC" id="2.3.1.191" evidence="6"/>
<gene>
    <name evidence="6" type="primary">lpxD</name>
    <name evidence="7" type="ORF">SAMN04490244_107156</name>
</gene>
<dbReference type="HAMAP" id="MF_00523">
    <property type="entry name" value="LpxD"/>
    <property type="match status" value="1"/>
</dbReference>
<comment type="catalytic activity">
    <reaction evidence="6">
        <text>a UDP-3-O-[(3R)-3-hydroxyacyl]-alpha-D-glucosamine + a (3R)-hydroxyacyl-[ACP] = a UDP-2-N,3-O-bis[(3R)-3-hydroxyacyl]-alpha-D-glucosamine + holo-[ACP] + H(+)</text>
        <dbReference type="Rhea" id="RHEA:53836"/>
        <dbReference type="Rhea" id="RHEA-COMP:9685"/>
        <dbReference type="Rhea" id="RHEA-COMP:9945"/>
        <dbReference type="ChEBI" id="CHEBI:15378"/>
        <dbReference type="ChEBI" id="CHEBI:64479"/>
        <dbReference type="ChEBI" id="CHEBI:78827"/>
        <dbReference type="ChEBI" id="CHEBI:137740"/>
        <dbReference type="ChEBI" id="CHEBI:137748"/>
        <dbReference type="EC" id="2.3.1.191"/>
    </reaction>
</comment>
<sequence>MMHRLDEVATALSARLEGDGSLKIGGAAEPATAGAQDLALAMSPKFAEGLSQGQARAAILWEGADWRALGLEAALFVPRPRYALAGVTAMLDPGPEIPAGVHSTAVIDPSAQIGANASIGPFCVIGRDVRIGANARIAAHCSIGSEARIGDDVLLHAGTRIGARVAIGDRFIAQPSAVIGADGLSFVTPETSAVEQARATLGDTGDAKGQAWTRIHSLGAVVIGDDVELGANACVDSGTIRPTRIADGCKIDNLVHIAHNVELGEHCLLAALVGIAGSTRVGNRCVFGGQVGVSDNIFVGDDVIASGGTKVLSNVPAGRVLMGYPAVKMDTHVEIYKALRRLPRLLGEVRALQKAVSKPGASD</sequence>
<comment type="pathway">
    <text evidence="6">Bacterial outer membrane biogenesis; LPS lipid A biosynthesis.</text>
</comment>
<dbReference type="Pfam" id="PF00132">
    <property type="entry name" value="Hexapep"/>
    <property type="match status" value="2"/>
</dbReference>
<keyword evidence="1 6" id="KW-0444">Lipid biosynthesis</keyword>
<dbReference type="GO" id="GO:0103118">
    <property type="term" value="F:UDP-3-O-[(3R)-3-hydroxyacyl]-glucosamine N-acyltransferase activity"/>
    <property type="evidence" value="ECO:0007669"/>
    <property type="project" value="UniProtKB-EC"/>
</dbReference>
<dbReference type="GO" id="GO:0016020">
    <property type="term" value="C:membrane"/>
    <property type="evidence" value="ECO:0007669"/>
    <property type="project" value="GOC"/>
</dbReference>
<proteinExistence type="inferred from homology"/>
<name>A0A1H9VJZ9_9RHOB</name>
<comment type="function">
    <text evidence="6">Catalyzes the N-acylation of UDP-3-O-acylglucosamine using 3-hydroxyacyl-ACP as the acyl donor. Is involved in the biosynthesis of lipid A, a phosphorylated glycolipid that anchors the lipopolysaccharide to the outer membrane of the cell.</text>
</comment>
<dbReference type="GO" id="GO:0016410">
    <property type="term" value="F:N-acyltransferase activity"/>
    <property type="evidence" value="ECO:0007669"/>
    <property type="project" value="InterPro"/>
</dbReference>
<dbReference type="Gene3D" id="2.160.10.10">
    <property type="entry name" value="Hexapeptide repeat proteins"/>
    <property type="match status" value="1"/>
</dbReference>
<dbReference type="PANTHER" id="PTHR43378:SF2">
    <property type="entry name" value="UDP-3-O-ACYLGLUCOSAMINE N-ACYLTRANSFERASE 1, MITOCHONDRIAL-RELATED"/>
    <property type="match status" value="1"/>
</dbReference>
<dbReference type="STRING" id="641238.SAMN04490244_107156"/>